<dbReference type="AlphaFoldDB" id="B6F0Y0"/>
<name>B6F0Y0_STRSU</name>
<dbReference type="InterPro" id="IPR000551">
    <property type="entry name" value="MerR-type_HTH_dom"/>
</dbReference>
<dbReference type="PANTHER" id="PTHR30204:SF98">
    <property type="entry name" value="HTH-TYPE TRANSCRIPTIONAL REGULATOR ADHR"/>
    <property type="match status" value="1"/>
</dbReference>
<proteinExistence type="predicted"/>
<evidence type="ECO:0000256" key="2">
    <source>
        <dbReference type="SAM" id="Coils"/>
    </source>
</evidence>
<sequence length="178" mass="20363">MALSSLSRVTIYRGENLGKLRFFVAYLTSRYIIDIQNEGRMDMNIKEVSDVTGLSADTIRYYERVGLIPKIARKSSGVRDFVENDVAVLEFVRCFRSAGMSIERLIEYMGLVQAGDSTVEARIDLLKEEREVLQSRLSKIQQALERLDYKIENYQTILRGAENQLFTDGSGSCKKDRE</sequence>
<dbReference type="GO" id="GO:0003700">
    <property type="term" value="F:DNA-binding transcription factor activity"/>
    <property type="evidence" value="ECO:0007669"/>
    <property type="project" value="InterPro"/>
</dbReference>
<accession>B6F0Y0</accession>
<dbReference type="PROSITE" id="PS50937">
    <property type="entry name" value="HTH_MERR_2"/>
    <property type="match status" value="1"/>
</dbReference>
<evidence type="ECO:0000256" key="1">
    <source>
        <dbReference type="ARBA" id="ARBA00023125"/>
    </source>
</evidence>
<dbReference type="InterPro" id="IPR047057">
    <property type="entry name" value="MerR_fam"/>
</dbReference>
<organism evidence="4">
    <name type="scientific">Streptococcus suis</name>
    <dbReference type="NCBI Taxonomy" id="1307"/>
    <lineage>
        <taxon>Bacteria</taxon>
        <taxon>Bacillati</taxon>
        <taxon>Bacillota</taxon>
        <taxon>Bacilli</taxon>
        <taxon>Lactobacillales</taxon>
        <taxon>Streptococcaceae</taxon>
        <taxon>Streptococcus</taxon>
    </lineage>
</organism>
<evidence type="ECO:0000259" key="3">
    <source>
        <dbReference type="PROSITE" id="PS50937"/>
    </source>
</evidence>
<dbReference type="NCBIfam" id="NF041849">
    <property type="entry name" value="trans_regNmlR"/>
    <property type="match status" value="1"/>
</dbReference>
<feature type="coiled-coil region" evidence="2">
    <location>
        <begin position="123"/>
        <end position="164"/>
    </location>
</feature>
<protein>
    <submittedName>
        <fullName evidence="4">Putative mercuric resisitant regulatory protein</fullName>
    </submittedName>
</protein>
<reference evidence="4" key="1">
    <citation type="journal article" date="2009" name="Vet. Microbiol.">
        <title>Genetic organization and preferential distribution of putative pilus gene clusters in Streptococcus suis.</title>
        <authorList>
            <person name="Takamatsu D."/>
            <person name="Nishino H."/>
            <person name="Ishiji T."/>
            <person name="Ishii J."/>
            <person name="Osaki M."/>
            <person name="Fittipaldi N."/>
            <person name="Gottschalk M."/>
            <person name="Tharavichitkul P."/>
            <person name="Takai S."/>
            <person name="Sekizaki T."/>
        </authorList>
    </citation>
    <scope>NUCLEOTIDE SEQUENCE</scope>
    <source>
        <strain evidence="4">NCTC10237</strain>
    </source>
</reference>
<feature type="domain" description="HTH merR-type" evidence="3">
    <location>
        <begin position="45"/>
        <end position="111"/>
    </location>
</feature>
<dbReference type="Gene3D" id="1.10.1660.10">
    <property type="match status" value="1"/>
</dbReference>
<dbReference type="PANTHER" id="PTHR30204">
    <property type="entry name" value="REDOX-CYCLING DRUG-SENSING TRANSCRIPTIONAL ACTIVATOR SOXR"/>
    <property type="match status" value="1"/>
</dbReference>
<gene>
    <name evidence="4" type="primary">merR</name>
</gene>
<dbReference type="EMBL" id="AB435537">
    <property type="protein sequence ID" value="BAG80715.1"/>
    <property type="molecule type" value="Genomic_DNA"/>
</dbReference>
<keyword evidence="2" id="KW-0175">Coiled coil</keyword>
<dbReference type="GO" id="GO:0003677">
    <property type="term" value="F:DNA binding"/>
    <property type="evidence" value="ECO:0007669"/>
    <property type="project" value="UniProtKB-KW"/>
</dbReference>
<dbReference type="PRINTS" id="PR00040">
    <property type="entry name" value="HTHMERR"/>
</dbReference>
<dbReference type="Pfam" id="PF13411">
    <property type="entry name" value="MerR_1"/>
    <property type="match status" value="1"/>
</dbReference>
<evidence type="ECO:0000313" key="4">
    <source>
        <dbReference type="EMBL" id="BAG80715.1"/>
    </source>
</evidence>
<dbReference type="InterPro" id="IPR009061">
    <property type="entry name" value="DNA-bd_dom_put_sf"/>
</dbReference>
<dbReference type="CDD" id="cd01109">
    <property type="entry name" value="HTH_YyaN"/>
    <property type="match status" value="1"/>
</dbReference>
<keyword evidence="1" id="KW-0238">DNA-binding</keyword>
<dbReference type="SUPFAM" id="SSF46955">
    <property type="entry name" value="Putative DNA-binding domain"/>
    <property type="match status" value="1"/>
</dbReference>
<dbReference type="SMART" id="SM00422">
    <property type="entry name" value="HTH_MERR"/>
    <property type="match status" value="1"/>
</dbReference>